<dbReference type="GO" id="GO:0008654">
    <property type="term" value="P:phospholipid biosynthetic process"/>
    <property type="evidence" value="ECO:0007669"/>
    <property type="project" value="UniProtKB-ARBA"/>
</dbReference>
<protein>
    <submittedName>
        <fullName evidence="8">Farnesyl diphosphate synthase</fullName>
        <ecNumber evidence="8">2.5.1.10</ecNumber>
    </submittedName>
</protein>
<dbReference type="SFLD" id="SFLDS00005">
    <property type="entry name" value="Isoprenoid_Synthase_Type_I"/>
    <property type="match status" value="1"/>
</dbReference>
<dbReference type="GO" id="GO:0016114">
    <property type="term" value="P:terpenoid biosynthetic process"/>
    <property type="evidence" value="ECO:0007669"/>
    <property type="project" value="UniProtKB-ARBA"/>
</dbReference>
<dbReference type="GO" id="GO:0046872">
    <property type="term" value="F:metal ion binding"/>
    <property type="evidence" value="ECO:0007669"/>
    <property type="project" value="UniProtKB-KW"/>
</dbReference>
<accession>A0A0M6W728</accession>
<evidence type="ECO:0000256" key="2">
    <source>
        <dbReference type="ARBA" id="ARBA00006706"/>
    </source>
</evidence>
<keyword evidence="9" id="KW-1185">Reference proteome</keyword>
<dbReference type="NCBIfam" id="NF045485">
    <property type="entry name" value="FPPsyn"/>
    <property type="match status" value="1"/>
</dbReference>
<evidence type="ECO:0000256" key="5">
    <source>
        <dbReference type="ARBA" id="ARBA00022842"/>
    </source>
</evidence>
<dbReference type="Pfam" id="PF00348">
    <property type="entry name" value="polyprenyl_synt"/>
    <property type="match status" value="1"/>
</dbReference>
<comment type="similarity">
    <text evidence="2 7">Belongs to the FPP/GGPP synthase family.</text>
</comment>
<dbReference type="SUPFAM" id="SSF48576">
    <property type="entry name" value="Terpenoid synthases"/>
    <property type="match status" value="1"/>
</dbReference>
<dbReference type="AlphaFoldDB" id="A0A0M6W728"/>
<dbReference type="GO" id="GO:0005737">
    <property type="term" value="C:cytoplasm"/>
    <property type="evidence" value="ECO:0007669"/>
    <property type="project" value="UniProtKB-ARBA"/>
</dbReference>
<comment type="cofactor">
    <cofactor evidence="1">
        <name>Mg(2+)</name>
        <dbReference type="ChEBI" id="CHEBI:18420"/>
    </cofactor>
</comment>
<dbReference type="EC" id="2.5.1.10" evidence="8"/>
<organism evidence="8 9">
    <name type="scientific">Candidatus Providencia siddallii</name>
    <dbReference type="NCBI Taxonomy" id="1715285"/>
    <lineage>
        <taxon>Bacteria</taxon>
        <taxon>Pseudomonadati</taxon>
        <taxon>Pseudomonadota</taxon>
        <taxon>Gammaproteobacteria</taxon>
        <taxon>Enterobacterales</taxon>
        <taxon>Morganellaceae</taxon>
        <taxon>Providencia</taxon>
    </lineage>
</organism>
<sequence length="299" mass="33879">MNNFVFYQKKIYNRINKYLLRIFNKLSLNNSPLVEVMKYGALFGGKRLRPFLTYAVGSMLGLNKKNLDAPAAAVECIHAYSLIHDDLPAMDNDLLRRNKPSCHIKYGEYNAILAGNALQSLAFQLLSTENLPDVKDKDRIIMIAELAQSSGVSGMCGGQSLDIYTKDKDIDSMLIEYIYQHKTVAIIRTAIRLGAYAAGENGRRLIPTLDKYAESIGFAFQVQDDILDFKNKNDLINKQNFNSKHSKNTYTKLLGLKLSKKKINDLHHDAITALDQIQNFNYNTSMLKAITNFIIKRKN</sequence>
<evidence type="ECO:0000313" key="8">
    <source>
        <dbReference type="EMBL" id="CRK85570.1"/>
    </source>
</evidence>
<gene>
    <name evidence="8" type="primary">ispA</name>
    <name evidence="8" type="ORF">SOFFGTOCOR_0129</name>
</gene>
<reference evidence="9" key="1">
    <citation type="submission" date="2015-05" db="EMBL/GenBank/DDBJ databases">
        <authorList>
            <person name="Manzano-Marin A."/>
        </authorList>
    </citation>
    <scope>NUCLEOTIDE SEQUENCE [LARGE SCALE GENOMIC DNA]</scope>
    <source>
        <strain evidence="9">officinalis</strain>
    </source>
</reference>
<dbReference type="CDD" id="cd00685">
    <property type="entry name" value="Trans_IPPS_HT"/>
    <property type="match status" value="1"/>
</dbReference>
<evidence type="ECO:0000256" key="1">
    <source>
        <dbReference type="ARBA" id="ARBA00001946"/>
    </source>
</evidence>
<evidence type="ECO:0000256" key="3">
    <source>
        <dbReference type="ARBA" id="ARBA00022679"/>
    </source>
</evidence>
<keyword evidence="3 7" id="KW-0808">Transferase</keyword>
<name>A0A0M6W728_9GAMM</name>
<dbReference type="InterPro" id="IPR053378">
    <property type="entry name" value="Prenyl_diphosphate_synthase"/>
</dbReference>
<evidence type="ECO:0000256" key="4">
    <source>
        <dbReference type="ARBA" id="ARBA00022723"/>
    </source>
</evidence>
<dbReference type="EMBL" id="CVRF01000001">
    <property type="protein sequence ID" value="CRK85570.1"/>
    <property type="molecule type" value="Genomic_DNA"/>
</dbReference>
<dbReference type="PANTHER" id="PTHR43281">
    <property type="entry name" value="FARNESYL DIPHOSPHATE SYNTHASE"/>
    <property type="match status" value="1"/>
</dbReference>
<proteinExistence type="inferred from homology"/>
<keyword evidence="6" id="KW-0414">Isoprene biosynthesis</keyword>
<dbReference type="NCBIfam" id="NF007877">
    <property type="entry name" value="PRK10581.1"/>
    <property type="match status" value="1"/>
</dbReference>
<evidence type="ECO:0000256" key="7">
    <source>
        <dbReference type="RuleBase" id="RU004466"/>
    </source>
</evidence>
<keyword evidence="5" id="KW-0460">Magnesium</keyword>
<dbReference type="Gene3D" id="1.10.600.10">
    <property type="entry name" value="Farnesyl Diphosphate Synthase"/>
    <property type="match status" value="1"/>
</dbReference>
<dbReference type="InterPro" id="IPR008949">
    <property type="entry name" value="Isoprenoid_synthase_dom_sf"/>
</dbReference>
<keyword evidence="4" id="KW-0479">Metal-binding</keyword>
<dbReference type="PROSITE" id="PS00444">
    <property type="entry name" value="POLYPRENYL_SYNTHASE_2"/>
    <property type="match status" value="1"/>
</dbReference>
<dbReference type="InterPro" id="IPR033749">
    <property type="entry name" value="Polyprenyl_synt_CS"/>
</dbReference>
<dbReference type="GO" id="GO:0004337">
    <property type="term" value="F:(2E,6E)-farnesyl diphosphate synthase activity"/>
    <property type="evidence" value="ECO:0007669"/>
    <property type="project" value="UniProtKB-EC"/>
</dbReference>
<dbReference type="FunFam" id="1.10.600.10:FF:000001">
    <property type="entry name" value="Geranylgeranyl diphosphate synthase"/>
    <property type="match status" value="1"/>
</dbReference>
<dbReference type="InterPro" id="IPR000092">
    <property type="entry name" value="Polyprenyl_synt"/>
</dbReference>
<evidence type="ECO:0000313" key="9">
    <source>
        <dbReference type="Proteomes" id="UP000242301"/>
    </source>
</evidence>
<dbReference type="SFLD" id="SFLDG01017">
    <property type="entry name" value="Polyprenyl_Transferase_Like"/>
    <property type="match status" value="1"/>
</dbReference>
<evidence type="ECO:0000256" key="6">
    <source>
        <dbReference type="ARBA" id="ARBA00023229"/>
    </source>
</evidence>
<dbReference type="PANTHER" id="PTHR43281:SF1">
    <property type="entry name" value="FARNESYL DIPHOSPHATE SYNTHASE"/>
    <property type="match status" value="1"/>
</dbReference>
<dbReference type="Proteomes" id="UP000242301">
    <property type="component" value="Unassembled WGS sequence"/>
</dbReference>
<dbReference type="STRING" id="1715285.SOFFGTOCOR_0129"/>